<keyword evidence="4" id="KW-1185">Reference proteome</keyword>
<feature type="transmembrane region" description="Helical" evidence="2">
    <location>
        <begin position="146"/>
        <end position="172"/>
    </location>
</feature>
<feature type="transmembrane region" description="Helical" evidence="2">
    <location>
        <begin position="178"/>
        <end position="209"/>
    </location>
</feature>
<reference evidence="3 4" key="1">
    <citation type="submission" date="2019-03" db="EMBL/GenBank/DDBJ databases">
        <title>Genomic analyses of the natural microbiome of Caenorhabditis elegans.</title>
        <authorList>
            <person name="Samuel B."/>
        </authorList>
    </citation>
    <scope>NUCLEOTIDE SEQUENCE [LARGE SCALE GENOMIC DNA]</scope>
    <source>
        <strain evidence="3 4">JUb18</strain>
    </source>
</reference>
<sequence>MTSTILIDASSAPESGPPRSVRQTPAPGSGHTFGGVFRSERIKFTSLRSIRLTLLITVVCGLAMSTLIAALWSGEMNAGGMGDMFGPGDAGLQGYLLFAATMSAPFLALVFGVLGVFAISSEYSSGMILSTLTAVPKRGPVYLAKAVLLAVVSGLTAAALVLGGLGIAVLFYPPSAAALGAGVVISGALGTIAYLVLISLFAFGIAALLRSTAGGVAVVAGVTFVLPIVFQVLSITNWDWVGAAMSYLPTPLGSTLASGLTEVAAGPSYWGALIAMLVWAAVTVVPAAILFQRRDAR</sequence>
<keyword evidence="2" id="KW-1133">Transmembrane helix</keyword>
<dbReference type="EMBL" id="SNYA01000007">
    <property type="protein sequence ID" value="TDP90289.1"/>
    <property type="molecule type" value="Genomic_DNA"/>
</dbReference>
<dbReference type="PANTHER" id="PTHR37305">
    <property type="entry name" value="INTEGRAL MEMBRANE PROTEIN-RELATED"/>
    <property type="match status" value="1"/>
</dbReference>
<accession>A0A4R6RTN6</accession>
<feature type="region of interest" description="Disordered" evidence="1">
    <location>
        <begin position="1"/>
        <end position="34"/>
    </location>
</feature>
<feature type="transmembrane region" description="Helical" evidence="2">
    <location>
        <begin position="216"/>
        <end position="238"/>
    </location>
</feature>
<organism evidence="3 4">
    <name type="scientific">Leucobacter luti</name>
    <dbReference type="NCBI Taxonomy" id="340320"/>
    <lineage>
        <taxon>Bacteria</taxon>
        <taxon>Bacillati</taxon>
        <taxon>Actinomycetota</taxon>
        <taxon>Actinomycetes</taxon>
        <taxon>Micrococcales</taxon>
        <taxon>Microbacteriaceae</taxon>
        <taxon>Leucobacter</taxon>
    </lineage>
</organism>
<proteinExistence type="predicted"/>
<feature type="transmembrane region" description="Helical" evidence="2">
    <location>
        <begin position="92"/>
        <end position="119"/>
    </location>
</feature>
<evidence type="ECO:0000313" key="4">
    <source>
        <dbReference type="Proteomes" id="UP000295601"/>
    </source>
</evidence>
<dbReference type="Proteomes" id="UP000295601">
    <property type="component" value="Unassembled WGS sequence"/>
</dbReference>
<comment type="caution">
    <text evidence="3">The sequence shown here is derived from an EMBL/GenBank/DDBJ whole genome shotgun (WGS) entry which is preliminary data.</text>
</comment>
<feature type="transmembrane region" description="Helical" evidence="2">
    <location>
        <begin position="269"/>
        <end position="291"/>
    </location>
</feature>
<dbReference type="OrthoDB" id="3297477at2"/>
<gene>
    <name evidence="3" type="ORF">EDF62_2857</name>
</gene>
<evidence type="ECO:0000313" key="3">
    <source>
        <dbReference type="EMBL" id="TDP90289.1"/>
    </source>
</evidence>
<dbReference type="PANTHER" id="PTHR37305:SF1">
    <property type="entry name" value="MEMBRANE PROTEIN"/>
    <property type="match status" value="1"/>
</dbReference>
<evidence type="ECO:0000256" key="1">
    <source>
        <dbReference type="SAM" id="MobiDB-lite"/>
    </source>
</evidence>
<keyword evidence="2" id="KW-0812">Transmembrane</keyword>
<dbReference type="AlphaFoldDB" id="A0A4R6RTN6"/>
<protein>
    <submittedName>
        <fullName evidence="3">ABC-2 type transport system permease protein</fullName>
    </submittedName>
</protein>
<dbReference type="RefSeq" id="WP_133617469.1">
    <property type="nucleotide sequence ID" value="NZ_SNYA01000007.1"/>
</dbReference>
<feature type="transmembrane region" description="Helical" evidence="2">
    <location>
        <begin position="52"/>
        <end position="72"/>
    </location>
</feature>
<name>A0A4R6RTN6_9MICO</name>
<keyword evidence="2" id="KW-0472">Membrane</keyword>
<evidence type="ECO:0000256" key="2">
    <source>
        <dbReference type="SAM" id="Phobius"/>
    </source>
</evidence>